<evidence type="ECO:0000313" key="3">
    <source>
        <dbReference type="EMBL" id="QNS08212.1"/>
    </source>
</evidence>
<protein>
    <recommendedName>
        <fullName evidence="5">Lipoprotein</fullName>
    </recommendedName>
</protein>
<evidence type="ECO:0000256" key="2">
    <source>
        <dbReference type="SAM" id="SignalP"/>
    </source>
</evidence>
<organism evidence="3 4">
    <name type="scientific">Streptomyces xanthii</name>
    <dbReference type="NCBI Taxonomy" id="2768069"/>
    <lineage>
        <taxon>Bacteria</taxon>
        <taxon>Bacillati</taxon>
        <taxon>Actinomycetota</taxon>
        <taxon>Actinomycetes</taxon>
        <taxon>Kitasatosporales</taxon>
        <taxon>Streptomycetaceae</taxon>
        <taxon>Streptomyces</taxon>
    </lineage>
</organism>
<evidence type="ECO:0000313" key="4">
    <source>
        <dbReference type="Proteomes" id="UP000516428"/>
    </source>
</evidence>
<gene>
    <name evidence="3" type="ORF">IAG42_34430</name>
</gene>
<evidence type="ECO:0000256" key="1">
    <source>
        <dbReference type="SAM" id="MobiDB-lite"/>
    </source>
</evidence>
<keyword evidence="2" id="KW-0732">Signal</keyword>
<feature type="chain" id="PRO_5038688358" description="Lipoprotein" evidence="2">
    <location>
        <begin position="23"/>
        <end position="213"/>
    </location>
</feature>
<dbReference type="AlphaFoldDB" id="A0A7H1BHK7"/>
<keyword evidence="4" id="KW-1185">Reference proteome</keyword>
<feature type="signal peptide" evidence="2">
    <location>
        <begin position="1"/>
        <end position="22"/>
    </location>
</feature>
<name>A0A7H1BHK7_9ACTN</name>
<dbReference type="EMBL" id="CP061281">
    <property type="protein sequence ID" value="QNS08212.1"/>
    <property type="molecule type" value="Genomic_DNA"/>
</dbReference>
<dbReference type="PROSITE" id="PS51257">
    <property type="entry name" value="PROKAR_LIPOPROTEIN"/>
    <property type="match status" value="1"/>
</dbReference>
<dbReference type="RefSeq" id="WP_188340873.1">
    <property type="nucleotide sequence ID" value="NZ_CP061281.1"/>
</dbReference>
<evidence type="ECO:0008006" key="5">
    <source>
        <dbReference type="Google" id="ProtNLM"/>
    </source>
</evidence>
<dbReference type="Proteomes" id="UP000516428">
    <property type="component" value="Chromosome"/>
</dbReference>
<accession>A0A7H1BHK7</accession>
<sequence length="213" mass="21553">MRKARIALTAALVTTLGLGLTACGGDSEDGAKEKESPAATAPTPEQESPSADAAGSEGGDAQPAGDVTAPGTGLKVGDKAVLPFEYAKKKGTLAITVTAIDKGAEADMSQFGARAKGLTPYFIKMKVENVGDTNLSRAYVQLRGLLDGGQSTGVSLIGDIPGKCDKESAPAEFGKGASFETCSLAASRSGDVTGAEFDDGDAYSDKPVVWTTG</sequence>
<proteinExistence type="predicted"/>
<feature type="compositionally biased region" description="Low complexity" evidence="1">
    <location>
        <begin position="47"/>
        <end position="61"/>
    </location>
</feature>
<dbReference type="KEGG" id="sxn:IAG42_34430"/>
<reference evidence="3 4" key="1">
    <citation type="submission" date="2020-09" db="EMBL/GenBank/DDBJ databases">
        <title>A novel species.</title>
        <authorList>
            <person name="Gao J."/>
        </authorList>
    </citation>
    <scope>NUCLEOTIDE SEQUENCE [LARGE SCALE GENOMIC DNA]</scope>
    <source>
        <strain evidence="3 4">CRXT-Y-14</strain>
    </source>
</reference>
<feature type="region of interest" description="Disordered" evidence="1">
    <location>
        <begin position="25"/>
        <end position="72"/>
    </location>
</feature>